<evidence type="ECO:0000313" key="2">
    <source>
        <dbReference type="Proteomes" id="UP000054270"/>
    </source>
</evidence>
<sequence length="177" mass="19148">MIGLTDKTSALEVADKLALSFASLNSSSFPFNVNPDVDDGSLGEDSQEGSWCSVIWGGEHVRVLIAPPPLITSFAGGNGGYTESASSSDFVSRNLHSYTMSVHIFPAKYGRRLSWSRLVSVLSKAGEEETRRLLEEAIDLFAPMTSKKTTAGTLTAMKCDRSHMEDPPKKTTAVFQP</sequence>
<dbReference type="Proteomes" id="UP000054270">
    <property type="component" value="Unassembled WGS sequence"/>
</dbReference>
<organism evidence="1 2">
    <name type="scientific">Hypholoma sublateritium (strain FD-334 SS-4)</name>
    <dbReference type="NCBI Taxonomy" id="945553"/>
    <lineage>
        <taxon>Eukaryota</taxon>
        <taxon>Fungi</taxon>
        <taxon>Dikarya</taxon>
        <taxon>Basidiomycota</taxon>
        <taxon>Agaricomycotina</taxon>
        <taxon>Agaricomycetes</taxon>
        <taxon>Agaricomycetidae</taxon>
        <taxon>Agaricales</taxon>
        <taxon>Agaricineae</taxon>
        <taxon>Strophariaceae</taxon>
        <taxon>Hypholoma</taxon>
    </lineage>
</organism>
<proteinExistence type="predicted"/>
<reference evidence="2" key="1">
    <citation type="submission" date="2014-04" db="EMBL/GenBank/DDBJ databases">
        <title>Evolutionary Origins and Diversification of the Mycorrhizal Mutualists.</title>
        <authorList>
            <consortium name="DOE Joint Genome Institute"/>
            <consortium name="Mycorrhizal Genomics Consortium"/>
            <person name="Kohler A."/>
            <person name="Kuo A."/>
            <person name="Nagy L.G."/>
            <person name="Floudas D."/>
            <person name="Copeland A."/>
            <person name="Barry K.W."/>
            <person name="Cichocki N."/>
            <person name="Veneault-Fourrey C."/>
            <person name="LaButti K."/>
            <person name="Lindquist E.A."/>
            <person name="Lipzen A."/>
            <person name="Lundell T."/>
            <person name="Morin E."/>
            <person name="Murat C."/>
            <person name="Riley R."/>
            <person name="Ohm R."/>
            <person name="Sun H."/>
            <person name="Tunlid A."/>
            <person name="Henrissat B."/>
            <person name="Grigoriev I.V."/>
            <person name="Hibbett D.S."/>
            <person name="Martin F."/>
        </authorList>
    </citation>
    <scope>NUCLEOTIDE SEQUENCE [LARGE SCALE GENOMIC DNA]</scope>
    <source>
        <strain evidence="2">FD-334 SS-4</strain>
    </source>
</reference>
<keyword evidence="2" id="KW-1185">Reference proteome</keyword>
<dbReference type="AlphaFoldDB" id="A0A0D2PQV5"/>
<protein>
    <submittedName>
        <fullName evidence="1">Uncharacterized protein</fullName>
    </submittedName>
</protein>
<gene>
    <name evidence="1" type="ORF">HYPSUDRAFT_55085</name>
</gene>
<accession>A0A0D2PQV5</accession>
<evidence type="ECO:0000313" key="1">
    <source>
        <dbReference type="EMBL" id="KJA22205.1"/>
    </source>
</evidence>
<dbReference type="EMBL" id="KN817552">
    <property type="protein sequence ID" value="KJA22205.1"/>
    <property type="molecule type" value="Genomic_DNA"/>
</dbReference>
<name>A0A0D2PQV5_HYPSF</name>